<sequence>MRIDRPELWLGGRKGTTPELRLDTDRTHIIPLTLPPRTSAQAVLTWKVTGLSSNPDTGALSVHQPGIGDGELKEALLLDDTSRVWLTGWVPA</sequence>
<protein>
    <submittedName>
        <fullName evidence="1">Uncharacterized protein</fullName>
    </submittedName>
</protein>
<organism evidence="1 2">
    <name type="scientific">Propioniciclava tarda</name>
    <dbReference type="NCBI Taxonomy" id="433330"/>
    <lineage>
        <taxon>Bacteria</taxon>
        <taxon>Bacillati</taxon>
        <taxon>Actinomycetota</taxon>
        <taxon>Actinomycetes</taxon>
        <taxon>Propionibacteriales</taxon>
        <taxon>Propionibacteriaceae</taxon>
        <taxon>Propioniciclava</taxon>
    </lineage>
</organism>
<reference evidence="1 2" key="1">
    <citation type="submission" date="2019-01" db="EMBL/GenBank/DDBJ databases">
        <title>Lactibacter flavus gen. nov., sp. nov., a novel bacterium of the family Propionibacteriaceae isolated from raw milk and dairy products.</title>
        <authorList>
            <person name="Huptas C."/>
            <person name="Wenning M."/>
            <person name="Breitenwieser F."/>
            <person name="Doll E."/>
            <person name="Von Neubeck M."/>
            <person name="Busse H.-J."/>
            <person name="Scherer S."/>
        </authorList>
    </citation>
    <scope>NUCLEOTIDE SEQUENCE [LARGE SCALE GENOMIC DNA]</scope>
    <source>
        <strain evidence="1 2">DSM 22130</strain>
    </source>
</reference>
<dbReference type="Proteomes" id="UP000291933">
    <property type="component" value="Unassembled WGS sequence"/>
</dbReference>
<proteinExistence type="predicted"/>
<keyword evidence="2" id="KW-1185">Reference proteome</keyword>
<name>A0A4V2JT52_PROTD</name>
<dbReference type="OrthoDB" id="9984798at2"/>
<gene>
    <name evidence="1" type="ORF">ET996_08150</name>
</gene>
<evidence type="ECO:0000313" key="1">
    <source>
        <dbReference type="EMBL" id="TBT94971.1"/>
    </source>
</evidence>
<dbReference type="AlphaFoldDB" id="A0A4V2JT52"/>
<comment type="caution">
    <text evidence="1">The sequence shown here is derived from an EMBL/GenBank/DDBJ whole genome shotgun (WGS) entry which is preliminary data.</text>
</comment>
<accession>A0A4V2JT52</accession>
<dbReference type="RefSeq" id="WP_131172060.1">
    <property type="nucleotide sequence ID" value="NZ_FXTL01000007.1"/>
</dbReference>
<evidence type="ECO:0000313" key="2">
    <source>
        <dbReference type="Proteomes" id="UP000291933"/>
    </source>
</evidence>
<dbReference type="EMBL" id="SDMR01000008">
    <property type="protein sequence ID" value="TBT94971.1"/>
    <property type="molecule type" value="Genomic_DNA"/>
</dbReference>